<sequence length="521" mass="55792">MQAPNARLTFGASALSGLLMACAFPPFGVWPLALVALLPLLWIWSRATIWRAAWSGFVFGIICFGVVLSWTWYFGAVAILPLIAAQALYIAAVGAAIAAIRRLGVASPLIVAAAWALGEYLRGTWPLGGLAWGEVGTAFSPIAPARGLAGWAGALGVTFVVVLFQALLLELILNASRRGVAGAGGEGSGAHRSQAHRIHLAIAALLVLIFLAAGLNPPTTRVIGGLKIAAIQGNDRNRRLTSDEVYNEVLTEKHLQLARQLKGNFDLIIFPESALMSDPEADPLLRSKIVEIGRRHNAFVLINAINREQDGAIYNTNRLYAGDGSLVANYSKTHLVPFGEYVPWRSELSFISAIEQVPEDFTAGQNNASNSGVLNLDGKKIGNLICFESVFPELARRQVRGGAHALIVSTNNRSYRRSANSAQHVQSSQMRAAETGRALVQASISGISAIIDPLGHIEKRTELFKPAILEANVPLRAGETPYVKHGPLIVKVSVLILVAAVAFGFLRRRLQTMPSGGDSSE</sequence>
<keyword evidence="7" id="KW-0012">Acyltransferase</keyword>
<feature type="transmembrane region" description="Helical" evidence="8">
    <location>
        <begin position="148"/>
        <end position="169"/>
    </location>
</feature>
<feature type="transmembrane region" description="Helical" evidence="8">
    <location>
        <begin position="198"/>
        <end position="215"/>
    </location>
</feature>
<dbReference type="PROSITE" id="PS51257">
    <property type="entry name" value="PROKAR_LIPOPROTEIN"/>
    <property type="match status" value="1"/>
</dbReference>
<dbReference type="CDD" id="cd07571">
    <property type="entry name" value="ALP_N-acyl_transferase"/>
    <property type="match status" value="1"/>
</dbReference>
<dbReference type="PANTHER" id="PTHR38686">
    <property type="entry name" value="APOLIPOPROTEIN N-ACYLTRANSFERASE"/>
    <property type="match status" value="1"/>
</dbReference>
<feature type="domain" description="CN hydrolase" evidence="9">
    <location>
        <begin position="226"/>
        <end position="475"/>
    </location>
</feature>
<feature type="transmembrane region" description="Helical" evidence="8">
    <location>
        <begin position="27"/>
        <end position="45"/>
    </location>
</feature>
<evidence type="ECO:0000313" key="10">
    <source>
        <dbReference type="EMBL" id="CAB4644096.1"/>
    </source>
</evidence>
<keyword evidence="6 8" id="KW-0472">Membrane</keyword>
<dbReference type="EMBL" id="CAEZWM010000001">
    <property type="protein sequence ID" value="CAB4644096.1"/>
    <property type="molecule type" value="Genomic_DNA"/>
</dbReference>
<evidence type="ECO:0000256" key="6">
    <source>
        <dbReference type="ARBA" id="ARBA00023136"/>
    </source>
</evidence>
<evidence type="ECO:0000256" key="2">
    <source>
        <dbReference type="ARBA" id="ARBA00022475"/>
    </source>
</evidence>
<dbReference type="InterPro" id="IPR004563">
    <property type="entry name" value="Apolipo_AcylTrfase"/>
</dbReference>
<evidence type="ECO:0000256" key="3">
    <source>
        <dbReference type="ARBA" id="ARBA00022679"/>
    </source>
</evidence>
<dbReference type="Gene3D" id="3.60.110.10">
    <property type="entry name" value="Carbon-nitrogen hydrolase"/>
    <property type="match status" value="1"/>
</dbReference>
<evidence type="ECO:0000256" key="1">
    <source>
        <dbReference type="ARBA" id="ARBA00004651"/>
    </source>
</evidence>
<dbReference type="HAMAP" id="MF_01148">
    <property type="entry name" value="Lnt"/>
    <property type="match status" value="1"/>
</dbReference>
<dbReference type="GO" id="GO:0005886">
    <property type="term" value="C:plasma membrane"/>
    <property type="evidence" value="ECO:0007669"/>
    <property type="project" value="UniProtKB-SubCell"/>
</dbReference>
<feature type="transmembrane region" description="Helical" evidence="8">
    <location>
        <begin position="52"/>
        <end position="73"/>
    </location>
</feature>
<proteinExistence type="inferred from homology"/>
<dbReference type="SUPFAM" id="SSF56317">
    <property type="entry name" value="Carbon-nitrogen hydrolase"/>
    <property type="match status" value="1"/>
</dbReference>
<comment type="subcellular location">
    <subcellularLocation>
        <location evidence="1">Cell membrane</location>
        <topology evidence="1">Multi-pass membrane protein</topology>
    </subcellularLocation>
</comment>
<accession>A0A6J6K4A4</accession>
<dbReference type="PROSITE" id="PS50263">
    <property type="entry name" value="CN_HYDROLASE"/>
    <property type="match status" value="1"/>
</dbReference>
<dbReference type="GO" id="GO:0016410">
    <property type="term" value="F:N-acyltransferase activity"/>
    <property type="evidence" value="ECO:0007669"/>
    <property type="project" value="InterPro"/>
</dbReference>
<dbReference type="NCBIfam" id="TIGR00546">
    <property type="entry name" value="lnt"/>
    <property type="match status" value="1"/>
</dbReference>
<keyword evidence="5 8" id="KW-1133">Transmembrane helix</keyword>
<keyword evidence="3" id="KW-0808">Transferase</keyword>
<dbReference type="InterPro" id="IPR003010">
    <property type="entry name" value="C-N_Hydrolase"/>
</dbReference>
<evidence type="ECO:0000259" key="9">
    <source>
        <dbReference type="PROSITE" id="PS50263"/>
    </source>
</evidence>
<feature type="transmembrane region" description="Helical" evidence="8">
    <location>
        <begin position="109"/>
        <end position="128"/>
    </location>
</feature>
<evidence type="ECO:0000256" key="7">
    <source>
        <dbReference type="ARBA" id="ARBA00023315"/>
    </source>
</evidence>
<gene>
    <name evidence="10" type="ORF">UFOPK2242_00014</name>
</gene>
<keyword evidence="2" id="KW-1003">Cell membrane</keyword>
<reference evidence="10" key="1">
    <citation type="submission" date="2020-05" db="EMBL/GenBank/DDBJ databases">
        <authorList>
            <person name="Chiriac C."/>
            <person name="Salcher M."/>
            <person name="Ghai R."/>
            <person name="Kavagutti S V."/>
        </authorList>
    </citation>
    <scope>NUCLEOTIDE SEQUENCE</scope>
</reference>
<evidence type="ECO:0000256" key="8">
    <source>
        <dbReference type="SAM" id="Phobius"/>
    </source>
</evidence>
<organism evidence="10">
    <name type="scientific">freshwater metagenome</name>
    <dbReference type="NCBI Taxonomy" id="449393"/>
    <lineage>
        <taxon>unclassified sequences</taxon>
        <taxon>metagenomes</taxon>
        <taxon>ecological metagenomes</taxon>
    </lineage>
</organism>
<dbReference type="Pfam" id="PF00795">
    <property type="entry name" value="CN_hydrolase"/>
    <property type="match status" value="1"/>
</dbReference>
<dbReference type="Pfam" id="PF20154">
    <property type="entry name" value="LNT_N"/>
    <property type="match status" value="1"/>
</dbReference>
<dbReference type="AlphaFoldDB" id="A0A6J6K4A4"/>
<dbReference type="InterPro" id="IPR045378">
    <property type="entry name" value="LNT_N"/>
</dbReference>
<feature type="transmembrane region" description="Helical" evidence="8">
    <location>
        <begin position="488"/>
        <end position="506"/>
    </location>
</feature>
<evidence type="ECO:0000256" key="4">
    <source>
        <dbReference type="ARBA" id="ARBA00022692"/>
    </source>
</evidence>
<evidence type="ECO:0000256" key="5">
    <source>
        <dbReference type="ARBA" id="ARBA00022989"/>
    </source>
</evidence>
<name>A0A6J6K4A4_9ZZZZ</name>
<dbReference type="InterPro" id="IPR036526">
    <property type="entry name" value="C-N_Hydrolase_sf"/>
</dbReference>
<dbReference type="PANTHER" id="PTHR38686:SF1">
    <property type="entry name" value="APOLIPOPROTEIN N-ACYLTRANSFERASE"/>
    <property type="match status" value="1"/>
</dbReference>
<dbReference type="GO" id="GO:0042158">
    <property type="term" value="P:lipoprotein biosynthetic process"/>
    <property type="evidence" value="ECO:0007669"/>
    <property type="project" value="InterPro"/>
</dbReference>
<feature type="transmembrane region" description="Helical" evidence="8">
    <location>
        <begin position="79"/>
        <end position="100"/>
    </location>
</feature>
<protein>
    <submittedName>
        <fullName evidence="10">Unannotated protein</fullName>
    </submittedName>
</protein>
<keyword evidence="4 8" id="KW-0812">Transmembrane</keyword>